<evidence type="ECO:0000313" key="4">
    <source>
        <dbReference type="EMBL" id="GER55590.1"/>
    </source>
</evidence>
<comment type="caution">
    <text evidence="4">The sequence shown here is derived from an EMBL/GenBank/DDBJ whole genome shotgun (WGS) entry which is preliminary data.</text>
</comment>
<feature type="compositionally biased region" description="Polar residues" evidence="2">
    <location>
        <begin position="53"/>
        <end position="66"/>
    </location>
</feature>
<keyword evidence="1" id="KW-0863">Zinc-finger</keyword>
<keyword evidence="1" id="KW-0479">Metal-binding</keyword>
<organism evidence="4 5">
    <name type="scientific">Striga asiatica</name>
    <name type="common">Asiatic witchweed</name>
    <name type="synonym">Buchnera asiatica</name>
    <dbReference type="NCBI Taxonomy" id="4170"/>
    <lineage>
        <taxon>Eukaryota</taxon>
        <taxon>Viridiplantae</taxon>
        <taxon>Streptophyta</taxon>
        <taxon>Embryophyta</taxon>
        <taxon>Tracheophyta</taxon>
        <taxon>Spermatophyta</taxon>
        <taxon>Magnoliopsida</taxon>
        <taxon>eudicotyledons</taxon>
        <taxon>Gunneridae</taxon>
        <taxon>Pentapetalae</taxon>
        <taxon>asterids</taxon>
        <taxon>lamiids</taxon>
        <taxon>Lamiales</taxon>
        <taxon>Orobanchaceae</taxon>
        <taxon>Buchnereae</taxon>
        <taxon>Striga</taxon>
    </lineage>
</organism>
<dbReference type="Proteomes" id="UP000325081">
    <property type="component" value="Unassembled WGS sequence"/>
</dbReference>
<evidence type="ECO:0000313" key="5">
    <source>
        <dbReference type="Proteomes" id="UP000325081"/>
    </source>
</evidence>
<dbReference type="OrthoDB" id="1752029at2759"/>
<evidence type="ECO:0000256" key="2">
    <source>
        <dbReference type="SAM" id="MobiDB-lite"/>
    </source>
</evidence>
<feature type="region of interest" description="Disordered" evidence="2">
    <location>
        <begin position="180"/>
        <end position="200"/>
    </location>
</feature>
<accession>A0A5A7RDZ5</accession>
<feature type="region of interest" description="Disordered" evidence="2">
    <location>
        <begin position="228"/>
        <end position="318"/>
    </location>
</feature>
<dbReference type="PROSITE" id="PS50158">
    <property type="entry name" value="ZF_CCHC"/>
    <property type="match status" value="1"/>
</dbReference>
<feature type="domain" description="CCHC-type" evidence="3">
    <location>
        <begin position="4"/>
        <end position="17"/>
    </location>
</feature>
<dbReference type="EMBL" id="BKCP01011959">
    <property type="protein sequence ID" value="GER55590.1"/>
    <property type="molecule type" value="Genomic_DNA"/>
</dbReference>
<dbReference type="AlphaFoldDB" id="A0A5A7RDZ5"/>
<protein>
    <submittedName>
        <fullName evidence="4">DNA repair metallo-beta-lactamase family protein</fullName>
    </submittedName>
</protein>
<dbReference type="GO" id="GO:0008270">
    <property type="term" value="F:zinc ion binding"/>
    <property type="evidence" value="ECO:0007669"/>
    <property type="project" value="UniProtKB-KW"/>
</dbReference>
<keyword evidence="1" id="KW-0862">Zinc</keyword>
<proteinExistence type="predicted"/>
<keyword evidence="5" id="KW-1185">Reference proteome</keyword>
<feature type="compositionally biased region" description="Low complexity" evidence="2">
    <location>
        <begin position="233"/>
        <end position="243"/>
    </location>
</feature>
<name>A0A5A7RDZ5_STRAF</name>
<sequence>MTFCFYCGRIGHSDRACEFKKLDVQRKITRAGQFGDWLRGNFVNFSDSREYRSSSQGNTIGQTTESSKAKEIVPQRGSLVGSRSPIQQVNRLGSIGGVNNNTDKECGELELLGNNQEAPEDHVQDLQGNKGSSSPHMEMDGTPMLVLESPNMVEVIVNQDATNPSLSTKKKTFVRIARTKHAEGSPTSPEGQESGMGPSQEGILLKRKEPEGVSEVATYFGEQERQGVGGVLGSTSATVSSSTDAMQQGQAWNEGGEEDTTPDRRRRSSKVARQAGAGRPQPRTGVASSNIIPRSPVPAREAQHQSASPSGRGPKHLQGEKITYLKEKIDDFEGVETDLKASVKDMRRVLGERDEMLNFMSKGGCEATVTATSVVEKAMVAWN</sequence>
<evidence type="ECO:0000256" key="1">
    <source>
        <dbReference type="PROSITE-ProRule" id="PRU00047"/>
    </source>
</evidence>
<evidence type="ECO:0000259" key="3">
    <source>
        <dbReference type="PROSITE" id="PS50158"/>
    </source>
</evidence>
<dbReference type="InterPro" id="IPR001878">
    <property type="entry name" value="Znf_CCHC"/>
</dbReference>
<reference evidence="5" key="1">
    <citation type="journal article" date="2019" name="Curr. Biol.">
        <title>Genome Sequence of Striga asiatica Provides Insight into the Evolution of Plant Parasitism.</title>
        <authorList>
            <person name="Yoshida S."/>
            <person name="Kim S."/>
            <person name="Wafula E.K."/>
            <person name="Tanskanen J."/>
            <person name="Kim Y.M."/>
            <person name="Honaas L."/>
            <person name="Yang Z."/>
            <person name="Spallek T."/>
            <person name="Conn C.E."/>
            <person name="Ichihashi Y."/>
            <person name="Cheong K."/>
            <person name="Cui S."/>
            <person name="Der J.P."/>
            <person name="Gundlach H."/>
            <person name="Jiao Y."/>
            <person name="Hori C."/>
            <person name="Ishida J.K."/>
            <person name="Kasahara H."/>
            <person name="Kiba T."/>
            <person name="Kim M.S."/>
            <person name="Koo N."/>
            <person name="Laohavisit A."/>
            <person name="Lee Y.H."/>
            <person name="Lumba S."/>
            <person name="McCourt P."/>
            <person name="Mortimer J.C."/>
            <person name="Mutuku J.M."/>
            <person name="Nomura T."/>
            <person name="Sasaki-Sekimoto Y."/>
            <person name="Seto Y."/>
            <person name="Wang Y."/>
            <person name="Wakatake T."/>
            <person name="Sakakibara H."/>
            <person name="Demura T."/>
            <person name="Yamaguchi S."/>
            <person name="Yoneyama K."/>
            <person name="Manabe R.I."/>
            <person name="Nelson D.C."/>
            <person name="Schulman A.H."/>
            <person name="Timko M.P."/>
            <person name="dePamphilis C.W."/>
            <person name="Choi D."/>
            <person name="Shirasu K."/>
        </authorList>
    </citation>
    <scope>NUCLEOTIDE SEQUENCE [LARGE SCALE GENOMIC DNA]</scope>
    <source>
        <strain evidence="5">cv. UVA1</strain>
    </source>
</reference>
<dbReference type="GO" id="GO:0003676">
    <property type="term" value="F:nucleic acid binding"/>
    <property type="evidence" value="ECO:0007669"/>
    <property type="project" value="InterPro"/>
</dbReference>
<gene>
    <name evidence="4" type="ORF">STAS_33269</name>
</gene>
<feature type="region of interest" description="Disordered" evidence="2">
    <location>
        <begin position="49"/>
        <end position="68"/>
    </location>
</feature>